<evidence type="ECO:0000313" key="7">
    <source>
        <dbReference type="EMBL" id="AKA73747.1"/>
    </source>
</evidence>
<evidence type="ECO:0000256" key="3">
    <source>
        <dbReference type="ARBA" id="ARBA00022917"/>
    </source>
</evidence>
<evidence type="ECO:0000313" key="26">
    <source>
        <dbReference type="Proteomes" id="UP000273443"/>
    </source>
</evidence>
<evidence type="ECO:0000313" key="23">
    <source>
        <dbReference type="Proteomes" id="UP000267993"/>
    </source>
</evidence>
<evidence type="ECO:0000313" key="22">
    <source>
        <dbReference type="Proteomes" id="UP000076770"/>
    </source>
</evidence>
<evidence type="ECO:0000313" key="25">
    <source>
        <dbReference type="Proteomes" id="UP000273194"/>
    </source>
</evidence>
<dbReference type="Proteomes" id="UP000267993">
    <property type="component" value="Chromosome"/>
</dbReference>
<dbReference type="Proteomes" id="UP000594632">
    <property type="component" value="Chromosome"/>
</dbReference>
<evidence type="ECO:0000313" key="20">
    <source>
        <dbReference type="Proteomes" id="UP000033085"/>
    </source>
</evidence>
<dbReference type="GO" id="GO:0001731">
    <property type="term" value="P:formation of translation preinitiation complex"/>
    <property type="evidence" value="ECO:0007669"/>
    <property type="project" value="UniProtKB-UniRule"/>
</dbReference>
<dbReference type="EMBL" id="CP033239">
    <property type="protein sequence ID" value="AZF78695.1"/>
    <property type="molecule type" value="Genomic_DNA"/>
</dbReference>
<evidence type="ECO:0000313" key="13">
    <source>
        <dbReference type="EMBL" id="AZF76084.1"/>
    </source>
</evidence>
<dbReference type="EMBL" id="CP033238">
    <property type="protein sequence ID" value="AZF76084.1"/>
    <property type="molecule type" value="Genomic_DNA"/>
</dbReference>
<dbReference type="EMBL" id="CP033240">
    <property type="protein sequence ID" value="AZF81298.1"/>
    <property type="molecule type" value="Genomic_DNA"/>
</dbReference>
<evidence type="ECO:0000259" key="6">
    <source>
        <dbReference type="PROSITE" id="PS50296"/>
    </source>
</evidence>
<dbReference type="AlphaFoldDB" id="A0A0E3MHF0"/>
<dbReference type="InterPro" id="IPR001950">
    <property type="entry name" value="SUI1"/>
</dbReference>
<dbReference type="NCBIfam" id="NF002096">
    <property type="entry name" value="PRK00939.1"/>
    <property type="match status" value="1"/>
</dbReference>
<dbReference type="GO" id="GO:0002188">
    <property type="term" value="P:translation reinitiation"/>
    <property type="evidence" value="ECO:0007669"/>
    <property type="project" value="UniProtKB-UniRule"/>
</dbReference>
<keyword evidence="3 4" id="KW-0648">Protein biosynthesis</keyword>
<accession>A0A0E3MHF0</accession>
<dbReference type="GO" id="GO:0003729">
    <property type="term" value="F:mRNA binding"/>
    <property type="evidence" value="ECO:0007669"/>
    <property type="project" value="TreeGrafter"/>
</dbReference>
<proteinExistence type="inferred from homology"/>
<evidence type="ECO:0000256" key="4">
    <source>
        <dbReference type="HAMAP-Rule" id="MF_00604"/>
    </source>
</evidence>
<dbReference type="KEGG" id="ssol:SULB_1467"/>
<dbReference type="KEGG" id="ssof:SULC_1465"/>
<dbReference type="Proteomes" id="UP000033085">
    <property type="component" value="Chromosome"/>
</dbReference>
<evidence type="ECO:0000313" key="27">
    <source>
        <dbReference type="Proteomes" id="UP000275843"/>
    </source>
</evidence>
<dbReference type="Proteomes" id="UP000033106">
    <property type="component" value="Chromosome"/>
</dbReference>
<evidence type="ECO:0000313" key="17">
    <source>
        <dbReference type="EMBL" id="QPG50741.1"/>
    </source>
</evidence>
<protein>
    <recommendedName>
        <fullName evidence="4 5">Protein translation factor SUI1 homolog</fullName>
    </recommendedName>
</protein>
<dbReference type="InterPro" id="IPR036877">
    <property type="entry name" value="SUI1_dom_sf"/>
</dbReference>
<reference evidence="18" key="2">
    <citation type="submission" date="2016-04" db="EMBL/GenBank/DDBJ databases">
        <authorList>
            <person name="Evans L.H."/>
            <person name="Alamgir A."/>
            <person name="Owens N."/>
            <person name="Weber N.D."/>
            <person name="Virtaneva K."/>
            <person name="Barbian K."/>
            <person name="Babar A."/>
            <person name="Rosenke K."/>
        </authorList>
    </citation>
    <scope>NUCLEOTIDE SEQUENCE</scope>
    <source>
        <strain evidence="18">P1</strain>
    </source>
</reference>
<feature type="domain" description="SUI1" evidence="6">
    <location>
        <begin position="24"/>
        <end position="90"/>
    </location>
</feature>
<reference evidence="17 30" key="6">
    <citation type="journal article" date="2020" name="Nat. Commun.">
        <title>The structures of two archaeal type IV pili illuminate evolutionary relationships.</title>
        <authorList>
            <person name="Wang F."/>
            <person name="Baquero D.P."/>
            <person name="Su Z."/>
            <person name="Beltran L.C."/>
            <person name="Prangishvili D."/>
            <person name="Krupovic M."/>
            <person name="Egelman E.H."/>
        </authorList>
    </citation>
    <scope>NUCLEOTIDE SEQUENCE [LARGE SCALE GENOMIC DNA]</scope>
    <source>
        <strain evidence="17 30">POZ149</strain>
    </source>
</reference>
<evidence type="ECO:0000313" key="11">
    <source>
        <dbReference type="EMBL" id="AZF70840.1"/>
    </source>
</evidence>
<dbReference type="InterPro" id="IPR005872">
    <property type="entry name" value="SUI1_arc_bac"/>
</dbReference>
<dbReference type="EMBL" id="LT549890">
    <property type="protein sequence ID" value="SAI83982.1"/>
    <property type="molecule type" value="Genomic_DNA"/>
</dbReference>
<evidence type="ECO:0000313" key="8">
    <source>
        <dbReference type="EMBL" id="AKA76444.1"/>
    </source>
</evidence>
<dbReference type="PROSITE" id="PS50296">
    <property type="entry name" value="SUI1"/>
    <property type="match status" value="1"/>
</dbReference>
<evidence type="ECO:0000313" key="29">
    <source>
        <dbReference type="Proteomes" id="UP000282269"/>
    </source>
</evidence>
<dbReference type="Proteomes" id="UP000076770">
    <property type="component" value="Chromosome i"/>
</dbReference>
<dbReference type="InterPro" id="IPR022851">
    <property type="entry name" value="SUI1_arc"/>
</dbReference>
<keyword evidence="2 4" id="KW-0810">Translation regulation</keyword>
<name>A0A0E3MHF0_SACSO</name>
<organism evidence="9 21">
    <name type="scientific">Saccharolobus solfataricus</name>
    <name type="common">Sulfolobus solfataricus</name>
    <dbReference type="NCBI Taxonomy" id="2287"/>
    <lineage>
        <taxon>Archaea</taxon>
        <taxon>Thermoproteota</taxon>
        <taxon>Thermoprotei</taxon>
        <taxon>Sulfolobales</taxon>
        <taxon>Sulfolobaceae</taxon>
        <taxon>Saccharolobus</taxon>
    </lineage>
</organism>
<dbReference type="PATRIC" id="fig|2287.6.peg.1511"/>
<dbReference type="Proteomes" id="UP000275843">
    <property type="component" value="Chromosome"/>
</dbReference>
<evidence type="ECO:0000256" key="1">
    <source>
        <dbReference type="ARBA" id="ARBA00005422"/>
    </source>
</evidence>
<dbReference type="EMBL" id="CP011057">
    <property type="protein sequence ID" value="AKA79137.1"/>
    <property type="molecule type" value="Genomic_DNA"/>
</dbReference>
<dbReference type="GeneID" id="15298063"/>
<dbReference type="EMBL" id="CP033237">
    <property type="protein sequence ID" value="AZF73460.1"/>
    <property type="molecule type" value="Genomic_DNA"/>
</dbReference>
<dbReference type="OrthoDB" id="11182at2157"/>
<evidence type="ECO:0000256" key="5">
    <source>
        <dbReference type="PIRNR" id="PIRNR037511"/>
    </source>
</evidence>
<dbReference type="PIRSF" id="PIRSF037511">
    <property type="entry name" value="Transl_init_SUI1_pro"/>
    <property type="match status" value="1"/>
</dbReference>
<evidence type="ECO:0000313" key="19">
    <source>
        <dbReference type="Proteomes" id="UP000033057"/>
    </source>
</evidence>
<reference evidence="23 24" key="4">
    <citation type="journal article" date="2018" name="Proc. Natl. Acad. Sci. U.S.A.">
        <title>Nonmutational mechanism of inheritance in the Archaeon Sulfolobus solfataricus.</title>
        <authorList>
            <person name="Payne S."/>
            <person name="McCarthy S."/>
            <person name="Johnson T."/>
            <person name="North E."/>
            <person name="Blum P."/>
        </authorList>
    </citation>
    <scope>NUCLEOTIDE SEQUENCE [LARGE SCALE GENOMIC DNA]</scope>
    <source>
        <strain evidence="11 23">SARC-H</strain>
        <strain evidence="12 27">SARC-I</strain>
        <strain evidence="14 28">SARC-N</strain>
        <strain evidence="15 29">SARC-O</strain>
        <strain evidence="16 24">SUL120</strain>
        <strain evidence="10 25">SULG</strain>
        <strain evidence="13 26">SULM</strain>
    </source>
</reference>
<evidence type="ECO:0000313" key="14">
    <source>
        <dbReference type="EMBL" id="AZF78695.1"/>
    </source>
</evidence>
<evidence type="ECO:0000313" key="28">
    <source>
        <dbReference type="Proteomes" id="UP000278715"/>
    </source>
</evidence>
<dbReference type="PANTHER" id="PTHR12789:SF0">
    <property type="entry name" value="DENSITY-REGULATED PROTEIN"/>
    <property type="match status" value="1"/>
</dbReference>
<dbReference type="Proteomes" id="UP000273194">
    <property type="component" value="Chromosome"/>
</dbReference>
<reference evidence="9" key="5">
    <citation type="submission" date="2018-10" db="EMBL/GenBank/DDBJ databases">
        <authorList>
            <person name="McCarthy S."/>
            <person name="Gradnigo J."/>
            <person name="Johnson T."/>
            <person name="Payne S."/>
            <person name="Lipzen A."/>
            <person name="Schackwitz W."/>
            <person name="Martin J."/>
            <person name="Moriyama E."/>
            <person name="Blum P."/>
        </authorList>
    </citation>
    <scope>NUCLEOTIDE SEQUENCE</scope>
    <source>
        <strain evidence="7">SARC-B</strain>
        <strain evidence="8">SARC-C</strain>
        <strain evidence="9">SULA</strain>
    </source>
</reference>
<evidence type="ECO:0000313" key="30">
    <source>
        <dbReference type="Proteomes" id="UP000594632"/>
    </source>
</evidence>
<dbReference type="Proteomes" id="UP000278715">
    <property type="component" value="Chromosome"/>
</dbReference>
<dbReference type="CDD" id="cd11567">
    <property type="entry name" value="YciH_like"/>
    <property type="match status" value="1"/>
</dbReference>
<dbReference type="PANTHER" id="PTHR12789">
    <property type="entry name" value="DENSITY-REGULATED PROTEIN HOMOLOG"/>
    <property type="match status" value="1"/>
</dbReference>
<reference evidence="19 20" key="1">
    <citation type="journal article" date="2015" name="Genome Announc.">
        <title>Complete Genome Sequence of Sulfolobus solfataricus Strain 98/2 and Evolved Derivatives.</title>
        <authorList>
            <person name="McCarthy S."/>
            <person name="Gradnigo J."/>
            <person name="Johnson T."/>
            <person name="Payne S."/>
            <person name="Lipzen A."/>
            <person name="Martin J."/>
            <person name="Schackwitz W."/>
            <person name="Moriyama E."/>
            <person name="Blum P."/>
        </authorList>
    </citation>
    <scope>NUCLEOTIDE SEQUENCE [LARGE SCALE GENOMIC DNA]</scope>
    <source>
        <strain evidence="19">98/2 SULC</strain>
        <strain evidence="7">SARC-B</strain>
        <strain evidence="8">SARC-C</strain>
        <strain evidence="9 21">SULA</strain>
        <strain evidence="20">SULB</strain>
    </source>
</reference>
<dbReference type="EMBL" id="CP011055">
    <property type="protein sequence ID" value="AKA73747.1"/>
    <property type="molecule type" value="Genomic_DNA"/>
</dbReference>
<comment type="similarity">
    <text evidence="1 4 5">Belongs to the SUI1 family.</text>
</comment>
<evidence type="ECO:0000313" key="21">
    <source>
        <dbReference type="Proteomes" id="UP000033106"/>
    </source>
</evidence>
<dbReference type="Gene3D" id="3.30.780.10">
    <property type="entry name" value="SUI1-like domain"/>
    <property type="match status" value="1"/>
</dbReference>
<evidence type="ECO:0000313" key="24">
    <source>
        <dbReference type="Proteomes" id="UP000269431"/>
    </source>
</evidence>
<evidence type="ECO:0000256" key="2">
    <source>
        <dbReference type="ARBA" id="ARBA00022845"/>
    </source>
</evidence>
<evidence type="ECO:0000313" key="18">
    <source>
        <dbReference type="EMBL" id="SAI83982.1"/>
    </source>
</evidence>
<keyword evidence="9" id="KW-0396">Initiation factor</keyword>
<dbReference type="KEGG" id="ssoa:SULA_1466"/>
<evidence type="ECO:0000313" key="9">
    <source>
        <dbReference type="EMBL" id="AKA79137.1"/>
    </source>
</evidence>
<evidence type="ECO:0000313" key="15">
    <source>
        <dbReference type="EMBL" id="AZF81298.1"/>
    </source>
</evidence>
<dbReference type="EMBL" id="CP033236">
    <property type="protein sequence ID" value="AZF70840.1"/>
    <property type="molecule type" value="Genomic_DNA"/>
</dbReference>
<dbReference type="Proteomes" id="UP000033057">
    <property type="component" value="Chromosome"/>
</dbReference>
<dbReference type="EMBL" id="CP033241">
    <property type="protein sequence ID" value="AZF83934.1"/>
    <property type="molecule type" value="Genomic_DNA"/>
</dbReference>
<gene>
    <name evidence="17" type="ORF">HFC64_13765</name>
    <name evidence="18" type="ORF">SSOP1_0427</name>
    <name evidence="9" type="ORF">SULA_1466</name>
    <name evidence="7" type="ORF">SULB_1467</name>
    <name evidence="8" type="ORF">SULC_1465</name>
    <name evidence="10" type="ORF">SULG_07300</name>
    <name evidence="11" type="ORF">SULH_07300</name>
    <name evidence="12" type="ORF">SULI_07300</name>
    <name evidence="13" type="ORF">SULM_07300</name>
    <name evidence="14" type="ORF">SULN_07300</name>
    <name evidence="15" type="ORF">SULO_07310</name>
    <name evidence="16" type="ORF">SULZ_07540</name>
</gene>
<sequence length="100" mass="11026">MAENLCGGLPPDICEQLSKEEQFIKIKVEKRRYGKEVTIIEGLGGNDSELKKIASELKSKLAAGGTVKDGKILIQGDHKEKVREILIKMGYAESNILVIE</sequence>
<dbReference type="RefSeq" id="WP_009988719.1">
    <property type="nucleotide sequence ID" value="NZ_CP011055.2"/>
</dbReference>
<dbReference type="InterPro" id="IPR050318">
    <property type="entry name" value="DENR/SUI1_TIF"/>
</dbReference>
<dbReference type="GO" id="GO:0003743">
    <property type="term" value="F:translation initiation factor activity"/>
    <property type="evidence" value="ECO:0007669"/>
    <property type="project" value="UniProtKB-UniRule"/>
</dbReference>
<dbReference type="EMBL" id="CP050869">
    <property type="protein sequence ID" value="QPG50741.1"/>
    <property type="molecule type" value="Genomic_DNA"/>
</dbReference>
<dbReference type="GO" id="GO:0006417">
    <property type="term" value="P:regulation of translation"/>
    <property type="evidence" value="ECO:0007669"/>
    <property type="project" value="UniProtKB-UniRule"/>
</dbReference>
<evidence type="ECO:0000313" key="16">
    <source>
        <dbReference type="EMBL" id="AZF83934.1"/>
    </source>
</evidence>
<evidence type="ECO:0000313" key="12">
    <source>
        <dbReference type="EMBL" id="AZF73460.1"/>
    </source>
</evidence>
<dbReference type="Proteomes" id="UP000282269">
    <property type="component" value="Chromosome"/>
</dbReference>
<dbReference type="OMA" id="DSWIEIQ"/>
<dbReference type="EMBL" id="CP011056">
    <property type="protein sequence ID" value="AKA76444.1"/>
    <property type="molecule type" value="Genomic_DNA"/>
</dbReference>
<reference evidence="22" key="3">
    <citation type="submission" date="2016-04" db="EMBL/GenBank/DDBJ databases">
        <authorList>
            <person name="Shah S.A."/>
            <person name="Garrett R.A."/>
        </authorList>
    </citation>
    <scope>NUCLEOTIDE SEQUENCE [LARGE SCALE GENOMIC DNA]</scope>
    <source>
        <strain evidence="22">ATCC 35091 / DSM 1616 / JCM 8930 / NBRC 15331 / P1</strain>
    </source>
</reference>
<dbReference type="Pfam" id="PF01253">
    <property type="entry name" value="SUI1"/>
    <property type="match status" value="1"/>
</dbReference>
<dbReference type="HAMAP" id="MF_00604">
    <property type="entry name" value="SUI1"/>
    <property type="match status" value="1"/>
</dbReference>
<dbReference type="Proteomes" id="UP000269431">
    <property type="component" value="Chromosome"/>
</dbReference>
<dbReference type="SUPFAM" id="SSF55159">
    <property type="entry name" value="eIF1-like"/>
    <property type="match status" value="1"/>
</dbReference>
<dbReference type="Proteomes" id="UP000273443">
    <property type="component" value="Chromosome"/>
</dbReference>
<dbReference type="EMBL" id="CP033235">
    <property type="protein sequence ID" value="AZF68220.1"/>
    <property type="molecule type" value="Genomic_DNA"/>
</dbReference>
<evidence type="ECO:0000313" key="10">
    <source>
        <dbReference type="EMBL" id="AZF68220.1"/>
    </source>
</evidence>